<dbReference type="SMART" id="SM00028">
    <property type="entry name" value="TPR"/>
    <property type="match status" value="3"/>
</dbReference>
<dbReference type="Pfam" id="PF01075">
    <property type="entry name" value="Glyco_transf_9"/>
    <property type="match status" value="1"/>
</dbReference>
<dbReference type="InterPro" id="IPR019734">
    <property type="entry name" value="TPR_rpt"/>
</dbReference>
<dbReference type="InterPro" id="IPR051685">
    <property type="entry name" value="Ycf3/AcsC/BcsC/TPR_MFPF"/>
</dbReference>
<evidence type="ECO:0000256" key="2">
    <source>
        <dbReference type="ARBA" id="ARBA00022803"/>
    </source>
</evidence>
<feature type="repeat" description="TPR" evidence="3">
    <location>
        <begin position="109"/>
        <end position="142"/>
    </location>
</feature>
<keyword evidence="1" id="KW-0677">Repeat</keyword>
<dbReference type="Pfam" id="PF13424">
    <property type="entry name" value="TPR_12"/>
    <property type="match status" value="1"/>
</dbReference>
<dbReference type="RefSeq" id="WP_250485561.1">
    <property type="nucleotide sequence ID" value="NZ_JAQQDB010000002.1"/>
</dbReference>
<accession>A0ABW9CCF0</accession>
<dbReference type="PANTHER" id="PTHR44943">
    <property type="entry name" value="CELLULOSE SYNTHASE OPERON PROTEIN C"/>
    <property type="match status" value="1"/>
</dbReference>
<feature type="repeat" description="TPR" evidence="3">
    <location>
        <begin position="143"/>
        <end position="176"/>
    </location>
</feature>
<dbReference type="SUPFAM" id="SSF53756">
    <property type="entry name" value="UDP-Glycosyltransferase/glycogen phosphorylase"/>
    <property type="match status" value="1"/>
</dbReference>
<dbReference type="Gene3D" id="3.40.50.2000">
    <property type="entry name" value="Glycogen Phosphorylase B"/>
    <property type="match status" value="1"/>
</dbReference>
<dbReference type="InterPro" id="IPR011990">
    <property type="entry name" value="TPR-like_helical_dom_sf"/>
</dbReference>
<dbReference type="PANTHER" id="PTHR44943:SF4">
    <property type="entry name" value="TPR REPEAT-CONTAINING PROTEIN MJ0798"/>
    <property type="match status" value="1"/>
</dbReference>
<evidence type="ECO:0000313" key="5">
    <source>
        <dbReference type="Proteomes" id="UP001629462"/>
    </source>
</evidence>
<evidence type="ECO:0000256" key="3">
    <source>
        <dbReference type="PROSITE-ProRule" id="PRU00339"/>
    </source>
</evidence>
<dbReference type="PROSITE" id="PS50005">
    <property type="entry name" value="TPR"/>
    <property type="match status" value="2"/>
</dbReference>
<reference evidence="4 5" key="1">
    <citation type="journal article" date="2024" name="Chem. Sci.">
        <title>Discovery of megapolipeptins by genome mining of a Burkholderiales bacteria collection.</title>
        <authorList>
            <person name="Paulo B.S."/>
            <person name="Recchia M.J.J."/>
            <person name="Lee S."/>
            <person name="Fergusson C.H."/>
            <person name="Romanowski S.B."/>
            <person name="Hernandez A."/>
            <person name="Krull N."/>
            <person name="Liu D.Y."/>
            <person name="Cavanagh H."/>
            <person name="Bos A."/>
            <person name="Gray C.A."/>
            <person name="Murphy B.T."/>
            <person name="Linington R.G."/>
            <person name="Eustaquio A.S."/>
        </authorList>
    </citation>
    <scope>NUCLEOTIDE SEQUENCE [LARGE SCALE GENOMIC DNA]</scope>
    <source>
        <strain evidence="4 5">RL17-374-BIF-D</strain>
    </source>
</reference>
<sequence>MHYTRSVEAYQKKAWDSAMAHVEACLSHCIEIEERCQALLLKGIIAREMKRNAEAAVCFEEATQILPSPTSYSLLSEALRRCGEFERAATQARAGLALSTGQISPAEATLLFNNLGDALRHDRKYEEAAEAYRQVISLMPGHSAAHHNLGYILHFHDQIDAAIEHYEQALNLNPNDLMKRSNLAYALLSASRFVEAWPHFEHRWVSLLSTSRQRMTSRPALPIRRWEGTFDNTSDQHLLVVAEQGLGDTLQFCRYLPMVLKRFAKVGFVCPKPLRRLLAHSLGRHWPNLILLDDEPKEFWEWDSYILLMSMPMAFRTNLETIPATLPYLSAEPRATQRFIPRLKKLGCPSLPRIGLVWAGGHAGLGVDQWRSIPPEQLNPLIDWPHACWVSLQKPENDEKRLKPEQRAKVIDWMDEMKDFADTAALIASLDLVISVDTSVAHLAAAMGKPVWLLNRFAGCWRWLRNRDDSPWYPTMRIFTQKERGNWSEVLEQVLNELKRRDFRGGLDS</sequence>
<protein>
    <submittedName>
        <fullName evidence="4">Tetratricopeptide repeat-containing glycosyltransferase family protein</fullName>
    </submittedName>
</protein>
<dbReference type="EMBL" id="JAQQDB010000002">
    <property type="protein sequence ID" value="MFM0516261.1"/>
    <property type="molecule type" value="Genomic_DNA"/>
</dbReference>
<dbReference type="InterPro" id="IPR002201">
    <property type="entry name" value="Glyco_trans_9"/>
</dbReference>
<keyword evidence="2 3" id="KW-0802">TPR repeat</keyword>
<name>A0ABW9CCF0_9BURK</name>
<organism evidence="4 5">
    <name type="scientific">Caballeronia jiangsuensis</name>
    <dbReference type="NCBI Taxonomy" id="1458357"/>
    <lineage>
        <taxon>Bacteria</taxon>
        <taxon>Pseudomonadati</taxon>
        <taxon>Pseudomonadota</taxon>
        <taxon>Betaproteobacteria</taxon>
        <taxon>Burkholderiales</taxon>
        <taxon>Burkholderiaceae</taxon>
        <taxon>Caballeronia</taxon>
    </lineage>
</organism>
<comment type="caution">
    <text evidence="4">The sequence shown here is derived from an EMBL/GenBank/DDBJ whole genome shotgun (WGS) entry which is preliminary data.</text>
</comment>
<dbReference type="SUPFAM" id="SSF48452">
    <property type="entry name" value="TPR-like"/>
    <property type="match status" value="1"/>
</dbReference>
<evidence type="ECO:0000313" key="4">
    <source>
        <dbReference type="EMBL" id="MFM0516261.1"/>
    </source>
</evidence>
<proteinExistence type="predicted"/>
<dbReference type="Proteomes" id="UP001629462">
    <property type="component" value="Unassembled WGS sequence"/>
</dbReference>
<gene>
    <name evidence="4" type="ORF">PQR08_02420</name>
</gene>
<evidence type="ECO:0000256" key="1">
    <source>
        <dbReference type="ARBA" id="ARBA00022737"/>
    </source>
</evidence>
<keyword evidence="5" id="KW-1185">Reference proteome</keyword>
<dbReference type="PROSITE" id="PS50293">
    <property type="entry name" value="TPR_REGION"/>
    <property type="match status" value="1"/>
</dbReference>
<dbReference type="Gene3D" id="1.25.40.10">
    <property type="entry name" value="Tetratricopeptide repeat domain"/>
    <property type="match status" value="2"/>
</dbReference>